<gene>
    <name evidence="1" type="ORF">S06H3_48153</name>
</gene>
<evidence type="ECO:0000313" key="1">
    <source>
        <dbReference type="EMBL" id="GAI39820.1"/>
    </source>
</evidence>
<dbReference type="EMBL" id="BARV01030306">
    <property type="protein sequence ID" value="GAI39820.1"/>
    <property type="molecule type" value="Genomic_DNA"/>
</dbReference>
<organism evidence="1">
    <name type="scientific">marine sediment metagenome</name>
    <dbReference type="NCBI Taxonomy" id="412755"/>
    <lineage>
        <taxon>unclassified sequences</taxon>
        <taxon>metagenomes</taxon>
        <taxon>ecological metagenomes</taxon>
    </lineage>
</organism>
<dbReference type="AlphaFoldDB" id="X1PL70"/>
<comment type="caution">
    <text evidence="1">The sequence shown here is derived from an EMBL/GenBank/DDBJ whole genome shotgun (WGS) entry which is preliminary data.</text>
</comment>
<accession>X1PL70</accession>
<proteinExistence type="predicted"/>
<name>X1PL70_9ZZZZ</name>
<reference evidence="1" key="1">
    <citation type="journal article" date="2014" name="Front. Microbiol.">
        <title>High frequency of phylogenetically diverse reductive dehalogenase-homologous genes in deep subseafloor sedimentary metagenomes.</title>
        <authorList>
            <person name="Kawai M."/>
            <person name="Futagami T."/>
            <person name="Toyoda A."/>
            <person name="Takaki Y."/>
            <person name="Nishi S."/>
            <person name="Hori S."/>
            <person name="Arai W."/>
            <person name="Tsubouchi T."/>
            <person name="Morono Y."/>
            <person name="Uchiyama I."/>
            <person name="Ito T."/>
            <person name="Fujiyama A."/>
            <person name="Inagaki F."/>
            <person name="Takami H."/>
        </authorList>
    </citation>
    <scope>NUCLEOTIDE SEQUENCE</scope>
    <source>
        <strain evidence="1">Expedition CK06-06</strain>
    </source>
</reference>
<feature type="non-terminal residue" evidence="1">
    <location>
        <position position="1"/>
    </location>
</feature>
<sequence>NVKTSASLEELLEADAWARKEVKRKVHKSIRA</sequence>
<protein>
    <submittedName>
        <fullName evidence="1">Uncharacterized protein</fullName>
    </submittedName>
</protein>